<dbReference type="SUPFAM" id="SSF53901">
    <property type="entry name" value="Thiolase-like"/>
    <property type="match status" value="2"/>
</dbReference>
<evidence type="ECO:0000259" key="11">
    <source>
        <dbReference type="Pfam" id="PF02803"/>
    </source>
</evidence>
<dbReference type="EC" id="2.3.1.16" evidence="12"/>
<keyword evidence="7" id="KW-0576">Peroxisome</keyword>
<proteinExistence type="inferred from homology"/>
<keyword evidence="6" id="KW-0443">Lipid metabolism</keyword>
<dbReference type="SUPFAM" id="SSF51905">
    <property type="entry name" value="FAD/NAD(P)-binding domain"/>
    <property type="match status" value="1"/>
</dbReference>
<feature type="domain" description="Thiolase C-terminal" evidence="11">
    <location>
        <begin position="273"/>
        <end position="387"/>
    </location>
</feature>
<dbReference type="GO" id="GO:0006635">
    <property type="term" value="P:fatty acid beta-oxidation"/>
    <property type="evidence" value="ECO:0007669"/>
    <property type="project" value="TreeGrafter"/>
</dbReference>
<keyword evidence="12" id="KW-0614">Plasmid</keyword>
<dbReference type="CDD" id="cd00751">
    <property type="entry name" value="thiolase"/>
    <property type="match status" value="1"/>
</dbReference>
<evidence type="ECO:0000313" key="12">
    <source>
        <dbReference type="EMBL" id="QXE07441.1"/>
    </source>
</evidence>
<dbReference type="FunFam" id="3.40.47.10:FF:000010">
    <property type="entry name" value="Acetyl-CoA acetyltransferase (Thiolase)"/>
    <property type="match status" value="1"/>
</dbReference>
<dbReference type="EMBL" id="CP017565">
    <property type="protein sequence ID" value="QXE07441.1"/>
    <property type="molecule type" value="Genomic_DNA"/>
</dbReference>
<organism evidence="12 13">
    <name type="scientific">Paraburkholderia sprentiae WSM5005</name>
    <dbReference type="NCBI Taxonomy" id="754502"/>
    <lineage>
        <taxon>Bacteria</taxon>
        <taxon>Pseudomonadati</taxon>
        <taxon>Pseudomonadota</taxon>
        <taxon>Betaproteobacteria</taxon>
        <taxon>Burkholderiales</taxon>
        <taxon>Burkholderiaceae</taxon>
        <taxon>Paraburkholderia</taxon>
    </lineage>
</organism>
<feature type="domain" description="Thiolase N-terminal" evidence="10">
    <location>
        <begin position="5"/>
        <end position="263"/>
    </location>
</feature>
<dbReference type="PANTHER" id="PTHR43853">
    <property type="entry name" value="3-KETOACYL-COA THIOLASE, PEROXISOMAL"/>
    <property type="match status" value="1"/>
</dbReference>
<gene>
    <name evidence="12" type="ORF">BJG93_34025</name>
</gene>
<dbReference type="GO" id="GO:0003988">
    <property type="term" value="F:acetyl-CoA C-acyltransferase activity"/>
    <property type="evidence" value="ECO:0007669"/>
    <property type="project" value="UniProtKB-EC"/>
</dbReference>
<dbReference type="Pfam" id="PF00108">
    <property type="entry name" value="Thiolase_N"/>
    <property type="match status" value="1"/>
</dbReference>
<accession>A0A8F4QJY4</accession>
<comment type="subcellular location">
    <subcellularLocation>
        <location evidence="1">Peroxisome</location>
    </subcellularLocation>
</comment>
<dbReference type="InterPro" id="IPR002155">
    <property type="entry name" value="Thiolase"/>
</dbReference>
<evidence type="ECO:0000256" key="9">
    <source>
        <dbReference type="RuleBase" id="RU003557"/>
    </source>
</evidence>
<dbReference type="GO" id="GO:0005737">
    <property type="term" value="C:cytoplasm"/>
    <property type="evidence" value="ECO:0007669"/>
    <property type="project" value="UniProtKB-ARBA"/>
</dbReference>
<evidence type="ECO:0000256" key="4">
    <source>
        <dbReference type="ARBA" id="ARBA00022832"/>
    </source>
</evidence>
<dbReference type="InterPro" id="IPR020613">
    <property type="entry name" value="Thiolase_CS"/>
</dbReference>
<evidence type="ECO:0000256" key="8">
    <source>
        <dbReference type="ARBA" id="ARBA00023315"/>
    </source>
</evidence>
<evidence type="ECO:0000256" key="1">
    <source>
        <dbReference type="ARBA" id="ARBA00004275"/>
    </source>
</evidence>
<evidence type="ECO:0000256" key="7">
    <source>
        <dbReference type="ARBA" id="ARBA00023140"/>
    </source>
</evidence>
<name>A0A8F4QJY4_9BURK</name>
<dbReference type="Pfam" id="PF02803">
    <property type="entry name" value="Thiolase_C"/>
    <property type="match status" value="1"/>
</dbReference>
<sequence length="458" mass="48880">MRRAVIVSTARTPIGKAFRGSLNCTKSPTLMGHAIRHAVRRASAEGSEVDDVVVGTVLGAGTAGGNLARFAALAAGLPETVSGQTLDRQCSSGLMAIATAAKQIMVDGMQIVVAGGQENISALQERYMAWTADEQDPAVVASAAHAYMPMLQTAEFVSEKYGLSRIAQDEYALESQLRTAAAQRAGVFDDEIVPIRTTMKVVDNATQTISFKEVELARDEGNRPDTTLDNLQKLQPVLEGGRVTAGNASQLSDGASACVLMDSQLAERRGLDILGTYLGMAVAGCAPEEMGIGPVYAIPKLLAHHGLRVQDVGLWELNEAFACQALYCRDRLGIDPLSYNVHGGGISVGHPYGMTGARLVGHALLEGRRRKVRYVVVSMTSGGGRAIEDAVVLAECLAAPGKAAQALEAYSSRRIPRVKRVWEASFQISRWEREDPVGNAQRTAALLLDCYKFLGEPI</sequence>
<dbReference type="Gene3D" id="3.40.47.10">
    <property type="match status" value="2"/>
</dbReference>
<keyword evidence="13" id="KW-1185">Reference proteome</keyword>
<reference evidence="12" key="1">
    <citation type="submission" date="2016-09" db="EMBL/GenBank/DDBJ databases">
        <title>The Complete Genome of Burkholderia sprentiae wsm5005.</title>
        <authorList>
            <person name="De Meyer S."/>
            <person name="Wang P."/>
            <person name="Terpolilli J."/>
        </authorList>
    </citation>
    <scope>NUCLEOTIDE SEQUENCE [LARGE SCALE GENOMIC DNA]</scope>
    <source>
        <strain evidence="12">WSM5005</strain>
    </source>
</reference>
<dbReference type="PANTHER" id="PTHR43853:SF8">
    <property type="entry name" value="3-KETOACYL-COA THIOLASE, PEROXISOMAL"/>
    <property type="match status" value="1"/>
</dbReference>
<dbReference type="NCBIfam" id="TIGR01930">
    <property type="entry name" value="AcCoA-C-Actrans"/>
    <property type="match status" value="1"/>
</dbReference>
<evidence type="ECO:0000259" key="10">
    <source>
        <dbReference type="Pfam" id="PF00108"/>
    </source>
</evidence>
<dbReference type="Gene3D" id="3.50.50.60">
    <property type="entry name" value="FAD/NAD(P)-binding domain"/>
    <property type="match status" value="1"/>
</dbReference>
<protein>
    <submittedName>
        <fullName evidence="12">Acetyl-CoA C-acyltransferase</fullName>
        <ecNumber evidence="12">2.3.1.16</ecNumber>
    </submittedName>
</protein>
<dbReference type="InterPro" id="IPR036188">
    <property type="entry name" value="FAD/NAD-bd_sf"/>
</dbReference>
<dbReference type="InterPro" id="IPR050215">
    <property type="entry name" value="Thiolase-like_sf_Thiolase"/>
</dbReference>
<dbReference type="GO" id="GO:0010124">
    <property type="term" value="P:phenylacetate catabolic process"/>
    <property type="evidence" value="ECO:0007669"/>
    <property type="project" value="TreeGrafter"/>
</dbReference>
<dbReference type="InterPro" id="IPR016039">
    <property type="entry name" value="Thiolase-like"/>
</dbReference>
<dbReference type="InterPro" id="IPR020616">
    <property type="entry name" value="Thiolase_N"/>
</dbReference>
<comment type="similarity">
    <text evidence="2 9">Belongs to the thiolase-like superfamily. Thiolase family.</text>
</comment>
<geneLocation type="plasmid" evidence="12 13">
    <name>pl2WSM5005</name>
</geneLocation>
<dbReference type="KEGG" id="pspw:BJG93_34025"/>
<keyword evidence="8 9" id="KW-0012">Acyltransferase</keyword>
<dbReference type="InterPro" id="IPR020617">
    <property type="entry name" value="Thiolase_C"/>
</dbReference>
<keyword evidence="3 9" id="KW-0808">Transferase</keyword>
<evidence type="ECO:0000313" key="13">
    <source>
        <dbReference type="Proteomes" id="UP000179860"/>
    </source>
</evidence>
<evidence type="ECO:0000256" key="2">
    <source>
        <dbReference type="ARBA" id="ARBA00010982"/>
    </source>
</evidence>
<evidence type="ECO:0000256" key="3">
    <source>
        <dbReference type="ARBA" id="ARBA00022679"/>
    </source>
</evidence>
<dbReference type="PROSITE" id="PS00737">
    <property type="entry name" value="THIOLASE_2"/>
    <property type="match status" value="1"/>
</dbReference>
<keyword evidence="4" id="KW-0276">Fatty acid metabolism</keyword>
<dbReference type="Proteomes" id="UP000179860">
    <property type="component" value="Plasmid pl2WSM5005"/>
</dbReference>
<evidence type="ECO:0000256" key="5">
    <source>
        <dbReference type="ARBA" id="ARBA00022946"/>
    </source>
</evidence>
<evidence type="ECO:0000256" key="6">
    <source>
        <dbReference type="ARBA" id="ARBA00023098"/>
    </source>
</evidence>
<dbReference type="AlphaFoldDB" id="A0A8F4QJY4"/>
<keyword evidence="5" id="KW-0809">Transit peptide</keyword>
<dbReference type="OrthoDB" id="8951704at2"/>